<evidence type="ECO:0000313" key="5">
    <source>
        <dbReference type="Proteomes" id="UP000034854"/>
    </source>
</evidence>
<evidence type="ECO:0000259" key="3">
    <source>
        <dbReference type="Pfam" id="PF13439"/>
    </source>
</evidence>
<keyword evidence="1 4" id="KW-0808">Transferase</keyword>
<dbReference type="EMBL" id="LCAG01000001">
    <property type="protein sequence ID" value="KKR88118.1"/>
    <property type="molecule type" value="Genomic_DNA"/>
</dbReference>
<dbReference type="Pfam" id="PF13439">
    <property type="entry name" value="Glyco_transf_4"/>
    <property type="match status" value="1"/>
</dbReference>
<dbReference type="AlphaFoldDB" id="A0A0G0UH21"/>
<dbReference type="InterPro" id="IPR001296">
    <property type="entry name" value="Glyco_trans_1"/>
</dbReference>
<dbReference type="PANTHER" id="PTHR46401:SF2">
    <property type="entry name" value="GLYCOSYLTRANSFERASE WBBK-RELATED"/>
    <property type="match status" value="1"/>
</dbReference>
<protein>
    <submittedName>
        <fullName evidence="4">Glycosyltransferase</fullName>
    </submittedName>
</protein>
<dbReference type="Proteomes" id="UP000034854">
    <property type="component" value="Unassembled WGS sequence"/>
</dbReference>
<organism evidence="4 5">
    <name type="scientific">Candidatus Curtissbacteria bacterium GW2011_GWA1_41_11</name>
    <dbReference type="NCBI Taxonomy" id="1618409"/>
    <lineage>
        <taxon>Bacteria</taxon>
        <taxon>Candidatus Curtissiibacteriota</taxon>
    </lineage>
</organism>
<dbReference type="CDD" id="cd03809">
    <property type="entry name" value="GT4_MtfB-like"/>
    <property type="match status" value="1"/>
</dbReference>
<reference evidence="4 5" key="1">
    <citation type="journal article" date="2015" name="Nature">
        <title>rRNA introns, odd ribosomes, and small enigmatic genomes across a large radiation of phyla.</title>
        <authorList>
            <person name="Brown C.T."/>
            <person name="Hug L.A."/>
            <person name="Thomas B.C."/>
            <person name="Sharon I."/>
            <person name="Castelle C.J."/>
            <person name="Singh A."/>
            <person name="Wilkins M.J."/>
            <person name="Williams K.H."/>
            <person name="Banfield J.F."/>
        </authorList>
    </citation>
    <scope>NUCLEOTIDE SEQUENCE [LARGE SCALE GENOMIC DNA]</scope>
</reference>
<dbReference type="FunFam" id="3.40.50.2000:FF:000119">
    <property type="entry name" value="Glycosyl transferase group 1"/>
    <property type="match status" value="1"/>
</dbReference>
<proteinExistence type="predicted"/>
<dbReference type="Pfam" id="PF00534">
    <property type="entry name" value="Glycos_transf_1"/>
    <property type="match status" value="1"/>
</dbReference>
<name>A0A0G0UH21_9BACT</name>
<evidence type="ECO:0000259" key="2">
    <source>
        <dbReference type="Pfam" id="PF00534"/>
    </source>
</evidence>
<dbReference type="PANTHER" id="PTHR46401">
    <property type="entry name" value="GLYCOSYLTRANSFERASE WBBK-RELATED"/>
    <property type="match status" value="1"/>
</dbReference>
<feature type="domain" description="Glycosyltransferase subfamily 4-like N-terminal" evidence="3">
    <location>
        <begin position="17"/>
        <end position="171"/>
    </location>
</feature>
<gene>
    <name evidence="4" type="ORF">UU34_C0001G0115</name>
</gene>
<sequence length="373" mass="42638">MIIGLDGNEANAEKRVGSGKYAFELLKQFSKVQEHDFLIYFKEKPLPDLPKESRNFKYAVFGPKKMWTQFALPIKLTFSSKLDVFFSLGHYGPRFSKIPFVVTVHDLSYFHFPDLFKKEDLYQLTNWTKYSIEKSSHVIAVSETTKDDIIKNYGVNPSKISAVYEGFDENRFKPQLKGKIAKIKKKYKIRGDYLIFIGTLQPRKNIERLIEAFHKLVRNSKLEIRNYRLVIVGRKGWLYEPIFNKVKKLQMEDSVIFTDYVADSDLPQLISGAKAYVLPSLWEGFGIPVIEAQACGVPVVVSNTSSLPEIVEGSAVQVNPYSTISISSGISRVLTNQKLRKELIKKGLENTKRFSWQKCAGETLKILQKVASI</sequence>
<accession>A0A0G0UH21</accession>
<dbReference type="GO" id="GO:0016757">
    <property type="term" value="F:glycosyltransferase activity"/>
    <property type="evidence" value="ECO:0007669"/>
    <property type="project" value="InterPro"/>
</dbReference>
<comment type="caution">
    <text evidence="4">The sequence shown here is derived from an EMBL/GenBank/DDBJ whole genome shotgun (WGS) entry which is preliminary data.</text>
</comment>
<evidence type="ECO:0000256" key="1">
    <source>
        <dbReference type="ARBA" id="ARBA00022679"/>
    </source>
</evidence>
<dbReference type="InterPro" id="IPR028098">
    <property type="entry name" value="Glyco_trans_4-like_N"/>
</dbReference>
<evidence type="ECO:0000313" key="4">
    <source>
        <dbReference type="EMBL" id="KKR88118.1"/>
    </source>
</evidence>
<dbReference type="GO" id="GO:0009103">
    <property type="term" value="P:lipopolysaccharide biosynthetic process"/>
    <property type="evidence" value="ECO:0007669"/>
    <property type="project" value="TreeGrafter"/>
</dbReference>
<dbReference type="SUPFAM" id="SSF53756">
    <property type="entry name" value="UDP-Glycosyltransferase/glycogen phosphorylase"/>
    <property type="match status" value="1"/>
</dbReference>
<dbReference type="Gene3D" id="3.40.50.2000">
    <property type="entry name" value="Glycogen Phosphorylase B"/>
    <property type="match status" value="2"/>
</dbReference>
<feature type="domain" description="Glycosyl transferase family 1" evidence="2">
    <location>
        <begin position="183"/>
        <end position="347"/>
    </location>
</feature>